<sequence>MQIQPVEPLVVLLSCGQMKVTSYLLELTEHSLSVTSTEFLDKDSLVLFKSRYFRGEASIKTISYDHYRFTYALEIGNINFQPGLLVNTQL</sequence>
<name>A0A0W0Y5U9_9GAMM</name>
<proteinExistence type="predicted"/>
<dbReference type="PATRIC" id="fig|45073.5.peg.941"/>
<evidence type="ECO:0000313" key="2">
    <source>
        <dbReference type="Proteomes" id="UP000054618"/>
    </source>
</evidence>
<dbReference type="AlphaFoldDB" id="A0A0W0Y5U9"/>
<reference evidence="1 2" key="1">
    <citation type="submission" date="2015-11" db="EMBL/GenBank/DDBJ databases">
        <title>Genomic analysis of 38 Legionella species identifies large and diverse effector repertoires.</title>
        <authorList>
            <person name="Burstein D."/>
            <person name="Amaro F."/>
            <person name="Zusman T."/>
            <person name="Lifshitz Z."/>
            <person name="Cohen O."/>
            <person name="Gilbert J.A."/>
            <person name="Pupko T."/>
            <person name="Shuman H.A."/>
            <person name="Segal G."/>
        </authorList>
    </citation>
    <scope>NUCLEOTIDE SEQUENCE [LARGE SCALE GENOMIC DNA]</scope>
    <source>
        <strain evidence="1 2">CDC#1442-AUS-E</strain>
    </source>
</reference>
<comment type="caution">
    <text evidence="1">The sequence shown here is derived from an EMBL/GenBank/DDBJ whole genome shotgun (WGS) entry which is preliminary data.</text>
</comment>
<accession>A0A0W0Y5U9</accession>
<evidence type="ECO:0000313" key="1">
    <source>
        <dbReference type="EMBL" id="KTD52047.1"/>
    </source>
</evidence>
<dbReference type="Proteomes" id="UP000054618">
    <property type="component" value="Unassembled WGS sequence"/>
</dbReference>
<gene>
    <name evidence="1" type="ORF">Lqui_0891</name>
</gene>
<protein>
    <submittedName>
        <fullName evidence="1">Uncharacterized protein</fullName>
    </submittedName>
</protein>
<dbReference type="EMBL" id="LNYS01000006">
    <property type="protein sequence ID" value="KTD52047.1"/>
    <property type="molecule type" value="Genomic_DNA"/>
</dbReference>
<dbReference type="OrthoDB" id="5648646at2"/>
<keyword evidence="2" id="KW-1185">Reference proteome</keyword>
<dbReference type="STRING" id="45073.Lqui_0891"/>
<dbReference type="RefSeq" id="WP_058506981.1">
    <property type="nucleotide sequence ID" value="NZ_CAAAIK010000007.1"/>
</dbReference>
<organism evidence="1 2">
    <name type="scientific">Legionella quinlivanii</name>
    <dbReference type="NCBI Taxonomy" id="45073"/>
    <lineage>
        <taxon>Bacteria</taxon>
        <taxon>Pseudomonadati</taxon>
        <taxon>Pseudomonadota</taxon>
        <taxon>Gammaproteobacteria</taxon>
        <taxon>Legionellales</taxon>
        <taxon>Legionellaceae</taxon>
        <taxon>Legionella</taxon>
    </lineage>
</organism>